<keyword evidence="6" id="KW-0862">Zinc</keyword>
<dbReference type="SUPFAM" id="SSF57845">
    <property type="entry name" value="B-box zinc-binding domain"/>
    <property type="match status" value="1"/>
</dbReference>
<feature type="repeat" description="NHL" evidence="9">
    <location>
        <begin position="428"/>
        <end position="471"/>
    </location>
</feature>
<dbReference type="InterPro" id="IPR001841">
    <property type="entry name" value="Znf_RING"/>
</dbReference>
<dbReference type="InterPro" id="IPR050952">
    <property type="entry name" value="TRIM-NHL_E3_ligases"/>
</dbReference>
<dbReference type="CDD" id="cd19769">
    <property type="entry name" value="Bbox2_TRIM16-like"/>
    <property type="match status" value="1"/>
</dbReference>
<keyword evidence="10" id="KW-0175">Coiled coil</keyword>
<dbReference type="InterPro" id="IPR001298">
    <property type="entry name" value="Filamin/ABP280_rpt"/>
</dbReference>
<comment type="similarity">
    <text evidence="1">Belongs to the TRIM/RBCC family.</text>
</comment>
<dbReference type="SMART" id="SM00184">
    <property type="entry name" value="RING"/>
    <property type="match status" value="1"/>
</dbReference>
<evidence type="ECO:0000256" key="7">
    <source>
        <dbReference type="PROSITE-ProRule" id="PRU00024"/>
    </source>
</evidence>
<dbReference type="AlphaFoldDB" id="A0A913XXG6"/>
<dbReference type="Proteomes" id="UP000887567">
    <property type="component" value="Unplaced"/>
</dbReference>
<dbReference type="CDD" id="cd05819">
    <property type="entry name" value="NHL"/>
    <property type="match status" value="1"/>
</dbReference>
<sequence>MAELNVFANNLERELTCSICDEIFTNPKTLKCLHSFCLKCISDWNASCRRERRPLTCPLCKSIERLEGNDVSSLPSSFHLQPQLQLLRDMRISAESREQQELPDCYVKNPMHCKKRYHDNNKLDFYCTTCKECICLKCNATEHKLHRTVTVEEAAEEVKVLIMRDMDRVQKVKENYEKELELSKQNMRRIEQETNAAIKEVSDEVEKHIKVLREHKAAAIETLQTKLQQQKTQNNEEQREICDGIERLSEFNLRGQTLLDENVAHFIVKSQHDLSQRFETLREKPSVLNSKSIKRNASVRYTDNPQVTQALQDIGKVVESVTDPSCCSIESLNDIRCGFVNRFEVVTRNSQKQPHITCQGSIDVQIQDADGTNVEKEVSQSDTGKYTVTYRAEKPCDYTIHVRIGGQKINNLPQTAKTRDVRDEFKYVKTFGEKGSGRGQLNSPESLAVSDRGEVAIADFGNHRIVIFSVDGEYLRHFGDEGSGEGQLTNPLGVVFNKDRLLVTDNNDGNGRLQEFDLNGTYCRTIYKQRGVQLFGMCSAHESIAVCYKIQNRRQSGIKVFNKQSGELMQEIPSVNNNDVPFYITYGNGKYFVSNTNRHSISAYDNSGGFLYTFGEKGNGDGQFNLPHDLAVISDVILVCDTDNHRVQMLNQDGQFIRSFGVRGLGLGRMGIPVDITATTDGRVFVLEWRNSCVHVLR</sequence>
<dbReference type="Gene3D" id="2.120.10.30">
    <property type="entry name" value="TolB, C-terminal domain"/>
    <property type="match status" value="2"/>
</dbReference>
<dbReference type="PROSITE" id="PS00518">
    <property type="entry name" value="ZF_RING_1"/>
    <property type="match status" value="1"/>
</dbReference>
<dbReference type="GO" id="GO:0061630">
    <property type="term" value="F:ubiquitin protein ligase activity"/>
    <property type="evidence" value="ECO:0007669"/>
    <property type="project" value="TreeGrafter"/>
</dbReference>
<name>A0A913XXG6_EXADI</name>
<dbReference type="GO" id="GO:0008270">
    <property type="term" value="F:zinc ion binding"/>
    <property type="evidence" value="ECO:0007669"/>
    <property type="project" value="UniProtKB-KW"/>
</dbReference>
<evidence type="ECO:0000256" key="9">
    <source>
        <dbReference type="PROSITE-ProRule" id="PRU00504"/>
    </source>
</evidence>
<evidence type="ECO:0000256" key="5">
    <source>
        <dbReference type="ARBA" id="ARBA00022771"/>
    </source>
</evidence>
<evidence type="ECO:0000313" key="13">
    <source>
        <dbReference type="EnsemblMetazoa" id="XP_020910758.1"/>
    </source>
</evidence>
<dbReference type="Pfam" id="PF01436">
    <property type="entry name" value="NHL"/>
    <property type="match status" value="2"/>
</dbReference>
<dbReference type="InterPro" id="IPR027370">
    <property type="entry name" value="Znf-RING_euk"/>
</dbReference>
<evidence type="ECO:0000256" key="1">
    <source>
        <dbReference type="ARBA" id="ARBA00008518"/>
    </source>
</evidence>
<dbReference type="InterPro" id="IPR011042">
    <property type="entry name" value="6-blade_b-propeller_TolB-like"/>
</dbReference>
<evidence type="ECO:0000256" key="3">
    <source>
        <dbReference type="ARBA" id="ARBA00022723"/>
    </source>
</evidence>
<evidence type="ECO:0000256" key="4">
    <source>
        <dbReference type="ARBA" id="ARBA00022737"/>
    </source>
</evidence>
<evidence type="ECO:0000259" key="12">
    <source>
        <dbReference type="PROSITE" id="PS50119"/>
    </source>
</evidence>
<dbReference type="GO" id="GO:0000209">
    <property type="term" value="P:protein polyubiquitination"/>
    <property type="evidence" value="ECO:0007669"/>
    <property type="project" value="TreeGrafter"/>
</dbReference>
<dbReference type="PROSITE" id="PS51125">
    <property type="entry name" value="NHL"/>
    <property type="match status" value="2"/>
</dbReference>
<evidence type="ECO:0000256" key="2">
    <source>
        <dbReference type="ARBA" id="ARBA00022553"/>
    </source>
</evidence>
<dbReference type="RefSeq" id="XP_020910758.1">
    <property type="nucleotide sequence ID" value="XM_021055099.2"/>
</dbReference>
<proteinExistence type="inferred from homology"/>
<dbReference type="EnsemblMetazoa" id="XM_021055099.2">
    <property type="protein sequence ID" value="XP_020910758.1"/>
    <property type="gene ID" value="LOC110248563"/>
</dbReference>
<dbReference type="InterPro" id="IPR014756">
    <property type="entry name" value="Ig_E-set"/>
</dbReference>
<dbReference type="SMART" id="SM00557">
    <property type="entry name" value="IG_FLMN"/>
    <property type="match status" value="1"/>
</dbReference>
<dbReference type="InterPro" id="IPR017907">
    <property type="entry name" value="Znf_RING_CS"/>
</dbReference>
<dbReference type="Pfam" id="PF00630">
    <property type="entry name" value="Filamin"/>
    <property type="match status" value="1"/>
</dbReference>
<dbReference type="OMA" id="ANFAVHY"/>
<dbReference type="GO" id="GO:0043161">
    <property type="term" value="P:proteasome-mediated ubiquitin-dependent protein catabolic process"/>
    <property type="evidence" value="ECO:0007669"/>
    <property type="project" value="TreeGrafter"/>
</dbReference>
<feature type="repeat" description="Filamin" evidence="8">
    <location>
        <begin position="360"/>
        <end position="418"/>
    </location>
</feature>
<dbReference type="InterPro" id="IPR013783">
    <property type="entry name" value="Ig-like_fold"/>
</dbReference>
<keyword evidence="2" id="KW-0597">Phosphoprotein</keyword>
<feature type="coiled-coil region" evidence="10">
    <location>
        <begin position="166"/>
        <end position="240"/>
    </location>
</feature>
<dbReference type="Gene3D" id="2.60.40.10">
    <property type="entry name" value="Immunoglobulins"/>
    <property type="match status" value="1"/>
</dbReference>
<dbReference type="SUPFAM" id="SSF101898">
    <property type="entry name" value="NHL repeat"/>
    <property type="match status" value="1"/>
</dbReference>
<dbReference type="PROSITE" id="PS50194">
    <property type="entry name" value="FILAMIN_REPEAT"/>
    <property type="match status" value="1"/>
</dbReference>
<feature type="domain" description="RING-type" evidence="11">
    <location>
        <begin position="17"/>
        <end position="61"/>
    </location>
</feature>
<dbReference type="PANTHER" id="PTHR24104:SF25">
    <property type="entry name" value="PROTEIN LIN-41"/>
    <property type="match status" value="1"/>
</dbReference>
<dbReference type="GO" id="GO:0003723">
    <property type="term" value="F:RNA binding"/>
    <property type="evidence" value="ECO:0007669"/>
    <property type="project" value="UniProtKB-KW"/>
</dbReference>
<dbReference type="PROSITE" id="PS50089">
    <property type="entry name" value="ZF_RING_2"/>
    <property type="match status" value="1"/>
</dbReference>
<dbReference type="InterPro" id="IPR000315">
    <property type="entry name" value="Znf_B-box"/>
</dbReference>
<accession>A0A913XXG6</accession>
<organism evidence="13 14">
    <name type="scientific">Exaiptasia diaphana</name>
    <name type="common">Tropical sea anemone</name>
    <name type="synonym">Aiptasia pulchella</name>
    <dbReference type="NCBI Taxonomy" id="2652724"/>
    <lineage>
        <taxon>Eukaryota</taxon>
        <taxon>Metazoa</taxon>
        <taxon>Cnidaria</taxon>
        <taxon>Anthozoa</taxon>
        <taxon>Hexacorallia</taxon>
        <taxon>Actiniaria</taxon>
        <taxon>Aiptasiidae</taxon>
        <taxon>Exaiptasia</taxon>
    </lineage>
</organism>
<dbReference type="Gene3D" id="3.30.160.60">
    <property type="entry name" value="Classic Zinc Finger"/>
    <property type="match status" value="1"/>
</dbReference>
<dbReference type="SUPFAM" id="SSF81296">
    <property type="entry name" value="E set domains"/>
    <property type="match status" value="1"/>
</dbReference>
<feature type="domain" description="B box-type" evidence="12">
    <location>
        <begin position="108"/>
        <end position="151"/>
    </location>
</feature>
<keyword evidence="5 7" id="KW-0863">Zinc-finger</keyword>
<keyword evidence="4" id="KW-0677">Repeat</keyword>
<dbReference type="KEGG" id="epa:110248563"/>
<dbReference type="PANTHER" id="PTHR24104">
    <property type="entry name" value="E3 UBIQUITIN-PROTEIN LIGASE NHLRC1-RELATED"/>
    <property type="match status" value="1"/>
</dbReference>
<evidence type="ECO:0000313" key="14">
    <source>
        <dbReference type="Proteomes" id="UP000887567"/>
    </source>
</evidence>
<keyword evidence="3" id="KW-0479">Metal-binding</keyword>
<dbReference type="PROSITE" id="PS50119">
    <property type="entry name" value="ZF_BBOX"/>
    <property type="match status" value="1"/>
</dbReference>
<reference evidence="13" key="1">
    <citation type="submission" date="2022-11" db="UniProtKB">
        <authorList>
            <consortium name="EnsemblMetazoa"/>
        </authorList>
    </citation>
    <scope>IDENTIFICATION</scope>
</reference>
<dbReference type="Gene3D" id="3.30.40.10">
    <property type="entry name" value="Zinc/RING finger domain, C3HC4 (zinc finger)"/>
    <property type="match status" value="1"/>
</dbReference>
<dbReference type="InterPro" id="IPR017868">
    <property type="entry name" value="Filamin/ABP280_repeat-like"/>
</dbReference>
<evidence type="ECO:0000256" key="6">
    <source>
        <dbReference type="ARBA" id="ARBA00022833"/>
    </source>
</evidence>
<evidence type="ECO:0000259" key="11">
    <source>
        <dbReference type="PROSITE" id="PS50089"/>
    </source>
</evidence>
<dbReference type="GeneID" id="110248563"/>
<dbReference type="InterPro" id="IPR013083">
    <property type="entry name" value="Znf_RING/FYVE/PHD"/>
</dbReference>
<dbReference type="GO" id="GO:0000932">
    <property type="term" value="C:P-body"/>
    <property type="evidence" value="ECO:0007669"/>
    <property type="project" value="UniProtKB-SubCell"/>
</dbReference>
<dbReference type="OrthoDB" id="654191at2759"/>
<dbReference type="InterPro" id="IPR001258">
    <property type="entry name" value="NHL_repeat"/>
</dbReference>
<evidence type="ECO:0000256" key="8">
    <source>
        <dbReference type="PROSITE-ProRule" id="PRU00087"/>
    </source>
</evidence>
<protein>
    <submittedName>
        <fullName evidence="13">Uncharacterized protein</fullName>
    </submittedName>
</protein>
<evidence type="ECO:0000256" key="10">
    <source>
        <dbReference type="SAM" id="Coils"/>
    </source>
</evidence>
<dbReference type="Pfam" id="PF00643">
    <property type="entry name" value="zf-B_box"/>
    <property type="match status" value="1"/>
</dbReference>
<feature type="repeat" description="NHL" evidence="9">
    <location>
        <begin position="611"/>
        <end position="653"/>
    </location>
</feature>
<dbReference type="SUPFAM" id="SSF57850">
    <property type="entry name" value="RING/U-box"/>
    <property type="match status" value="1"/>
</dbReference>
<keyword evidence="14" id="KW-1185">Reference proteome</keyword>
<dbReference type="Pfam" id="PF13445">
    <property type="entry name" value="zf-RING_UBOX"/>
    <property type="match status" value="1"/>
</dbReference>